<keyword evidence="12" id="KW-1015">Disulfide bond</keyword>
<dbReference type="SUPFAM" id="SSF57016">
    <property type="entry name" value="Plant lectins/antimicrobial peptides"/>
    <property type="match status" value="1"/>
</dbReference>
<evidence type="ECO:0000256" key="3">
    <source>
        <dbReference type="ARBA" id="ARBA00008682"/>
    </source>
</evidence>
<dbReference type="GO" id="GO:0005576">
    <property type="term" value="C:extracellular region"/>
    <property type="evidence" value="ECO:0007669"/>
    <property type="project" value="UniProtKB-SubCell"/>
</dbReference>
<dbReference type="CDD" id="cd00035">
    <property type="entry name" value="ChtBD1"/>
    <property type="match status" value="1"/>
</dbReference>
<keyword evidence="7 13" id="KW-0378">Hydrolase</keyword>
<comment type="caution">
    <text evidence="17">The sequence shown here is derived from an EMBL/GenBank/DDBJ whole genome shotgun (WGS) entry which is preliminary data.</text>
</comment>
<name>A0AAN6S0Q7_9PEZI</name>
<dbReference type="InterPro" id="IPR001579">
    <property type="entry name" value="Glyco_hydro_18_chit_AS"/>
</dbReference>
<evidence type="ECO:0000256" key="13">
    <source>
        <dbReference type="RuleBase" id="RU000489"/>
    </source>
</evidence>
<dbReference type="GO" id="GO:0006032">
    <property type="term" value="P:chitin catabolic process"/>
    <property type="evidence" value="ECO:0007669"/>
    <property type="project" value="UniProtKB-KW"/>
</dbReference>
<dbReference type="Proteomes" id="UP001303473">
    <property type="component" value="Unassembled WGS sequence"/>
</dbReference>
<dbReference type="Pfam" id="PF00187">
    <property type="entry name" value="Chitin_bind_1"/>
    <property type="match status" value="1"/>
</dbReference>
<dbReference type="InterPro" id="IPR018371">
    <property type="entry name" value="Chitin-binding_1_CS"/>
</dbReference>
<feature type="domain" description="Chitin-binding type-1" evidence="15">
    <location>
        <begin position="64"/>
        <end position="123"/>
    </location>
</feature>
<evidence type="ECO:0000256" key="2">
    <source>
        <dbReference type="ARBA" id="ARBA00004613"/>
    </source>
</evidence>
<dbReference type="InterPro" id="IPR001002">
    <property type="entry name" value="Chitin-bd_1"/>
</dbReference>
<evidence type="ECO:0000256" key="4">
    <source>
        <dbReference type="ARBA" id="ARBA00012729"/>
    </source>
</evidence>
<keyword evidence="18" id="KW-1185">Reference proteome</keyword>
<feature type="chain" id="PRO_5042987412" description="chitinase" evidence="14">
    <location>
        <begin position="24"/>
        <end position="502"/>
    </location>
</feature>
<feature type="domain" description="GH18" evidence="16">
    <location>
        <begin position="125"/>
        <end position="484"/>
    </location>
</feature>
<comment type="caution">
    <text evidence="12">Lacks conserved residue(s) required for the propagation of feature annotation.</text>
</comment>
<evidence type="ECO:0000256" key="14">
    <source>
        <dbReference type="SAM" id="SignalP"/>
    </source>
</evidence>
<dbReference type="SUPFAM" id="SSF54556">
    <property type="entry name" value="Chitinase insertion domain"/>
    <property type="match status" value="1"/>
</dbReference>
<evidence type="ECO:0000259" key="15">
    <source>
        <dbReference type="PROSITE" id="PS50941"/>
    </source>
</evidence>
<gene>
    <name evidence="17" type="ORF">QBC46DRAFT_461898</name>
</gene>
<keyword evidence="6 12" id="KW-0147">Chitin-binding</keyword>
<dbReference type="PANTHER" id="PTHR11177">
    <property type="entry name" value="CHITINASE"/>
    <property type="match status" value="1"/>
</dbReference>
<feature type="signal peptide" evidence="14">
    <location>
        <begin position="1"/>
        <end position="23"/>
    </location>
</feature>
<evidence type="ECO:0000259" key="16">
    <source>
        <dbReference type="PROSITE" id="PS51910"/>
    </source>
</evidence>
<keyword evidence="14" id="KW-0732">Signal</keyword>
<dbReference type="EC" id="3.2.1.14" evidence="4"/>
<dbReference type="GO" id="GO:0008843">
    <property type="term" value="F:endochitinase activity"/>
    <property type="evidence" value="ECO:0007669"/>
    <property type="project" value="UniProtKB-EC"/>
</dbReference>
<evidence type="ECO:0000256" key="11">
    <source>
        <dbReference type="ARBA" id="ARBA00023326"/>
    </source>
</evidence>
<keyword evidence="10 13" id="KW-0326">Glycosidase</keyword>
<keyword evidence="11" id="KW-0624">Polysaccharide degradation</keyword>
<proteinExistence type="inferred from homology"/>
<feature type="disulfide bond" evidence="12">
    <location>
        <begin position="87"/>
        <end position="99"/>
    </location>
</feature>
<organism evidence="17 18">
    <name type="scientific">Diplogelasinospora grovesii</name>
    <dbReference type="NCBI Taxonomy" id="303347"/>
    <lineage>
        <taxon>Eukaryota</taxon>
        <taxon>Fungi</taxon>
        <taxon>Dikarya</taxon>
        <taxon>Ascomycota</taxon>
        <taxon>Pezizomycotina</taxon>
        <taxon>Sordariomycetes</taxon>
        <taxon>Sordariomycetidae</taxon>
        <taxon>Sordariales</taxon>
        <taxon>Diplogelasinosporaceae</taxon>
        <taxon>Diplogelasinospora</taxon>
    </lineage>
</organism>
<evidence type="ECO:0000256" key="8">
    <source>
        <dbReference type="ARBA" id="ARBA00023024"/>
    </source>
</evidence>
<dbReference type="Gene3D" id="3.10.50.10">
    <property type="match status" value="1"/>
</dbReference>
<dbReference type="PROSITE" id="PS00026">
    <property type="entry name" value="CHIT_BIND_I_1"/>
    <property type="match status" value="1"/>
</dbReference>
<dbReference type="InterPro" id="IPR036861">
    <property type="entry name" value="Endochitinase-like_sf"/>
</dbReference>
<reference evidence="18" key="1">
    <citation type="journal article" date="2023" name="Mol. Phylogenet. Evol.">
        <title>Genome-scale phylogeny and comparative genomics of the fungal order Sordariales.</title>
        <authorList>
            <person name="Hensen N."/>
            <person name="Bonometti L."/>
            <person name="Westerberg I."/>
            <person name="Brannstrom I.O."/>
            <person name="Guillou S."/>
            <person name="Cros-Aarteil S."/>
            <person name="Calhoun S."/>
            <person name="Haridas S."/>
            <person name="Kuo A."/>
            <person name="Mondo S."/>
            <person name="Pangilinan J."/>
            <person name="Riley R."/>
            <person name="LaButti K."/>
            <person name="Andreopoulos B."/>
            <person name="Lipzen A."/>
            <person name="Chen C."/>
            <person name="Yan M."/>
            <person name="Daum C."/>
            <person name="Ng V."/>
            <person name="Clum A."/>
            <person name="Steindorff A."/>
            <person name="Ohm R.A."/>
            <person name="Martin F."/>
            <person name="Silar P."/>
            <person name="Natvig D.O."/>
            <person name="Lalanne C."/>
            <person name="Gautier V."/>
            <person name="Ament-Velasquez S.L."/>
            <person name="Kruys A."/>
            <person name="Hutchinson M.I."/>
            <person name="Powell A.J."/>
            <person name="Barry K."/>
            <person name="Miller A.N."/>
            <person name="Grigoriev I.V."/>
            <person name="Debuchy R."/>
            <person name="Gladieux P."/>
            <person name="Hiltunen Thoren M."/>
            <person name="Johannesson H."/>
        </authorList>
    </citation>
    <scope>NUCLEOTIDE SEQUENCE [LARGE SCALE GENOMIC DNA]</scope>
    <source>
        <strain evidence="18">CBS 340.73</strain>
    </source>
</reference>
<dbReference type="GO" id="GO:0000272">
    <property type="term" value="P:polysaccharide catabolic process"/>
    <property type="evidence" value="ECO:0007669"/>
    <property type="project" value="UniProtKB-KW"/>
</dbReference>
<keyword evidence="9" id="KW-0119">Carbohydrate metabolism</keyword>
<dbReference type="InterPro" id="IPR001223">
    <property type="entry name" value="Glyco_hydro18_cat"/>
</dbReference>
<feature type="disulfide bond" evidence="12">
    <location>
        <begin position="92"/>
        <end position="106"/>
    </location>
</feature>
<comment type="subcellular location">
    <subcellularLocation>
        <location evidence="2">Secreted</location>
    </subcellularLocation>
</comment>
<dbReference type="Gene3D" id="3.20.20.80">
    <property type="entry name" value="Glycosidases"/>
    <property type="match status" value="1"/>
</dbReference>
<dbReference type="InterPro" id="IPR017853">
    <property type="entry name" value="GH"/>
</dbReference>
<dbReference type="SUPFAM" id="SSF51445">
    <property type="entry name" value="(Trans)glycosidases"/>
    <property type="match status" value="1"/>
</dbReference>
<dbReference type="AlphaFoldDB" id="A0AAN6S0Q7"/>
<keyword evidence="8" id="KW-0146">Chitin degradation</keyword>
<dbReference type="Gene3D" id="3.30.60.10">
    <property type="entry name" value="Endochitinase-like"/>
    <property type="match status" value="1"/>
</dbReference>
<dbReference type="PROSITE" id="PS01095">
    <property type="entry name" value="GH18_1"/>
    <property type="match status" value="1"/>
</dbReference>
<evidence type="ECO:0000313" key="17">
    <source>
        <dbReference type="EMBL" id="KAK3935763.1"/>
    </source>
</evidence>
<evidence type="ECO:0000256" key="1">
    <source>
        <dbReference type="ARBA" id="ARBA00000822"/>
    </source>
</evidence>
<evidence type="ECO:0000256" key="9">
    <source>
        <dbReference type="ARBA" id="ARBA00023277"/>
    </source>
</evidence>
<dbReference type="InterPro" id="IPR050314">
    <property type="entry name" value="Glycosyl_Hydrlase_18"/>
</dbReference>
<comment type="similarity">
    <text evidence="3">Belongs to the glycosyl hydrolase 18 family. Chitinase class V subfamily.</text>
</comment>
<dbReference type="PROSITE" id="PS51910">
    <property type="entry name" value="GH18_2"/>
    <property type="match status" value="1"/>
</dbReference>
<comment type="catalytic activity">
    <reaction evidence="1">
        <text>Random endo-hydrolysis of N-acetyl-beta-D-glucosaminide (1-&gt;4)-beta-linkages in chitin and chitodextrins.</text>
        <dbReference type="EC" id="3.2.1.14"/>
    </reaction>
</comment>
<dbReference type="PANTHER" id="PTHR11177:SF333">
    <property type="entry name" value="CHITINASE"/>
    <property type="match status" value="1"/>
</dbReference>
<accession>A0AAN6S0Q7</accession>
<evidence type="ECO:0000256" key="7">
    <source>
        <dbReference type="ARBA" id="ARBA00022801"/>
    </source>
</evidence>
<sequence length="502" mass="53371">MLLSTLSCFLFGLLLPTVPVVFAQTTPCSASQPCTVGCCGNGGIANSAFICGTGPTFCGAGNCTANCGYKSECDPGWGIQWSNASTCPLNVCCSPFGFCGTTADFCGGQQVAEPSCATSGLSTSKRLIGYYEGWNVERSCDVMTPAQIPLGYYTHINFAFSLIDPNTFQLSPMDANTGSLYGNISSLKGNQPGLQAWLSVGGWSFNDPGPTQSTFSQLAGSESAQQAFFASLLTFMSQYGFDGVDIDWEYPAASDRSGSPADFTNYVSFLSNLRAAFVGAGRDYGISITLPSSYWYLQHFDIVNLSQVVDWFNLMTYDLHGVWDGSDPFIGAVALAHTNLTEIDEALQLMWRNHIDPAKVTMGLGFYGRSFTMSSSSCLQAGCPFSGPGKPGPCTASAGTLSAEEIRQVIANNGATVTEDPVAAVEIVTWDGDQWVSYDDLKTFQAKVDYANSHCVGGLMVWAADLDDLQGTSVKQLAAAMGLQAQPTFSGVVQETGYPGLY</sequence>
<dbReference type="PROSITE" id="PS50941">
    <property type="entry name" value="CHIT_BIND_I_2"/>
    <property type="match status" value="1"/>
</dbReference>
<dbReference type="GO" id="GO:0008061">
    <property type="term" value="F:chitin binding"/>
    <property type="evidence" value="ECO:0007669"/>
    <property type="project" value="UniProtKB-UniRule"/>
</dbReference>
<dbReference type="InterPro" id="IPR011583">
    <property type="entry name" value="Chitinase_II/V-like_cat"/>
</dbReference>
<evidence type="ECO:0000256" key="5">
    <source>
        <dbReference type="ARBA" id="ARBA00022525"/>
    </source>
</evidence>
<dbReference type="InterPro" id="IPR029070">
    <property type="entry name" value="Chitinase_insertion_sf"/>
</dbReference>
<evidence type="ECO:0000256" key="10">
    <source>
        <dbReference type="ARBA" id="ARBA00023295"/>
    </source>
</evidence>
<dbReference type="SMART" id="SM00636">
    <property type="entry name" value="Glyco_18"/>
    <property type="match status" value="1"/>
</dbReference>
<evidence type="ECO:0000256" key="12">
    <source>
        <dbReference type="PROSITE-ProRule" id="PRU00261"/>
    </source>
</evidence>
<evidence type="ECO:0000256" key="6">
    <source>
        <dbReference type="ARBA" id="ARBA00022669"/>
    </source>
</evidence>
<dbReference type="Pfam" id="PF00704">
    <property type="entry name" value="Glyco_hydro_18"/>
    <property type="match status" value="1"/>
</dbReference>
<dbReference type="EMBL" id="MU853909">
    <property type="protein sequence ID" value="KAK3935763.1"/>
    <property type="molecule type" value="Genomic_DNA"/>
</dbReference>
<protein>
    <recommendedName>
        <fullName evidence="4">chitinase</fullName>
        <ecNumber evidence="4">3.2.1.14</ecNumber>
    </recommendedName>
</protein>
<dbReference type="SMART" id="SM00270">
    <property type="entry name" value="ChtBD1"/>
    <property type="match status" value="1"/>
</dbReference>
<evidence type="ECO:0000313" key="18">
    <source>
        <dbReference type="Proteomes" id="UP001303473"/>
    </source>
</evidence>
<keyword evidence="5" id="KW-0964">Secreted</keyword>